<dbReference type="Gene3D" id="1.10.340.30">
    <property type="entry name" value="Hypothetical protein, domain 2"/>
    <property type="match status" value="1"/>
</dbReference>
<dbReference type="CDD" id="cd00056">
    <property type="entry name" value="ENDO3c"/>
    <property type="match status" value="1"/>
</dbReference>
<evidence type="ECO:0000313" key="7">
    <source>
        <dbReference type="EMBL" id="TCL46783.1"/>
    </source>
</evidence>
<dbReference type="PANTHER" id="PTHR43003">
    <property type="entry name" value="DNA-3-METHYLADENINE GLYCOSYLASE"/>
    <property type="match status" value="1"/>
</dbReference>
<organism evidence="7 8">
    <name type="scientific">Thermolongibacillus altinsuensis</name>
    <dbReference type="NCBI Taxonomy" id="575256"/>
    <lineage>
        <taxon>Bacteria</taxon>
        <taxon>Bacillati</taxon>
        <taxon>Bacillota</taxon>
        <taxon>Bacilli</taxon>
        <taxon>Bacillales</taxon>
        <taxon>Anoxybacillaceae</taxon>
        <taxon>Thermolongibacillus</taxon>
    </lineage>
</organism>
<dbReference type="OrthoDB" id="9785929at2"/>
<proteinExistence type="inferred from homology"/>
<dbReference type="GO" id="GO:0032993">
    <property type="term" value="C:protein-DNA complex"/>
    <property type="evidence" value="ECO:0007669"/>
    <property type="project" value="TreeGrafter"/>
</dbReference>
<dbReference type="Proteomes" id="UP000295658">
    <property type="component" value="Unassembled WGS sequence"/>
</dbReference>
<dbReference type="AlphaFoldDB" id="A0A4R1QL88"/>
<evidence type="ECO:0000256" key="3">
    <source>
        <dbReference type="ARBA" id="ARBA00012000"/>
    </source>
</evidence>
<dbReference type="InterPro" id="IPR051912">
    <property type="entry name" value="Alkylbase_DNA_Glycosylase/TA"/>
</dbReference>
<evidence type="ECO:0000313" key="8">
    <source>
        <dbReference type="Proteomes" id="UP000295658"/>
    </source>
</evidence>
<keyword evidence="5" id="KW-0234">DNA repair</keyword>
<protein>
    <recommendedName>
        <fullName evidence="3">DNA-3-methyladenine glycosylase II</fullName>
        <ecNumber evidence="3">3.2.2.21</ecNumber>
    </recommendedName>
</protein>
<name>A0A4R1QL88_9BACL</name>
<dbReference type="SUPFAM" id="SSF48150">
    <property type="entry name" value="DNA-glycosylase"/>
    <property type="match status" value="1"/>
</dbReference>
<keyword evidence="4" id="KW-0227">DNA damage</keyword>
<reference evidence="7 8" key="1">
    <citation type="submission" date="2019-03" db="EMBL/GenBank/DDBJ databases">
        <title>Genomic Encyclopedia of Type Strains, Phase IV (KMG-IV): sequencing the most valuable type-strain genomes for metagenomic binning, comparative biology and taxonomic classification.</title>
        <authorList>
            <person name="Goeker M."/>
        </authorList>
    </citation>
    <scope>NUCLEOTIDE SEQUENCE [LARGE SCALE GENOMIC DNA]</scope>
    <source>
        <strain evidence="7 8">DSM 24979</strain>
    </source>
</reference>
<dbReference type="GO" id="GO:0043916">
    <property type="term" value="F:DNA-7-methylguanine glycosylase activity"/>
    <property type="evidence" value="ECO:0007669"/>
    <property type="project" value="TreeGrafter"/>
</dbReference>
<dbReference type="GO" id="GO:0008725">
    <property type="term" value="F:DNA-3-methyladenine glycosylase activity"/>
    <property type="evidence" value="ECO:0007669"/>
    <property type="project" value="TreeGrafter"/>
</dbReference>
<dbReference type="InterPro" id="IPR011257">
    <property type="entry name" value="DNA_glycosylase"/>
</dbReference>
<feature type="domain" description="HhH-GPD" evidence="6">
    <location>
        <begin position="128"/>
        <end position="288"/>
    </location>
</feature>
<evidence type="ECO:0000256" key="4">
    <source>
        <dbReference type="ARBA" id="ARBA00022763"/>
    </source>
</evidence>
<dbReference type="SMART" id="SM00478">
    <property type="entry name" value="ENDO3c"/>
    <property type="match status" value="1"/>
</dbReference>
<dbReference type="GO" id="GO:0006307">
    <property type="term" value="P:DNA alkylation repair"/>
    <property type="evidence" value="ECO:0007669"/>
    <property type="project" value="TreeGrafter"/>
</dbReference>
<dbReference type="Pfam" id="PF00730">
    <property type="entry name" value="HhH-GPD"/>
    <property type="match status" value="1"/>
</dbReference>
<comment type="similarity">
    <text evidence="2">Belongs to the alkylbase DNA glycosidase AlkA family.</text>
</comment>
<dbReference type="GO" id="GO:0032131">
    <property type="term" value="F:alkylated DNA binding"/>
    <property type="evidence" value="ECO:0007669"/>
    <property type="project" value="TreeGrafter"/>
</dbReference>
<dbReference type="EMBL" id="SLUL01000014">
    <property type="protein sequence ID" value="TCL46783.1"/>
    <property type="molecule type" value="Genomic_DNA"/>
</dbReference>
<evidence type="ECO:0000259" key="6">
    <source>
        <dbReference type="SMART" id="SM00478"/>
    </source>
</evidence>
<dbReference type="InterPro" id="IPR003265">
    <property type="entry name" value="HhH-GPD_domain"/>
</dbReference>
<dbReference type="GO" id="GO:0005737">
    <property type="term" value="C:cytoplasm"/>
    <property type="evidence" value="ECO:0007669"/>
    <property type="project" value="TreeGrafter"/>
</dbReference>
<dbReference type="PANTHER" id="PTHR43003:SF5">
    <property type="entry name" value="DNA-3-METHYLADENINE GLYCOSYLASE"/>
    <property type="match status" value="1"/>
</dbReference>
<evidence type="ECO:0000256" key="2">
    <source>
        <dbReference type="ARBA" id="ARBA00010817"/>
    </source>
</evidence>
<keyword evidence="8" id="KW-1185">Reference proteome</keyword>
<comment type="catalytic activity">
    <reaction evidence="1">
        <text>Hydrolysis of alkylated DNA, releasing 3-methyladenine, 3-methylguanine, 7-methylguanine and 7-methyladenine.</text>
        <dbReference type="EC" id="3.2.2.21"/>
    </reaction>
</comment>
<comment type="caution">
    <text evidence="7">The sequence shown here is derived from an EMBL/GenBank/DDBJ whole genome shotgun (WGS) entry which is preliminary data.</text>
</comment>
<dbReference type="EC" id="3.2.2.21" evidence="3"/>
<dbReference type="FunFam" id="1.10.340.30:FF:000004">
    <property type="entry name" value="DNA-3-methyladenine glycosylase II"/>
    <property type="match status" value="1"/>
</dbReference>
<gene>
    <name evidence="7" type="ORF">EDD69_11441</name>
</gene>
<dbReference type="RefSeq" id="WP_132949189.1">
    <property type="nucleotide sequence ID" value="NZ_SLUL01000014.1"/>
</dbReference>
<dbReference type="Gene3D" id="1.10.1670.40">
    <property type="match status" value="1"/>
</dbReference>
<evidence type="ECO:0000256" key="5">
    <source>
        <dbReference type="ARBA" id="ARBA00023204"/>
    </source>
</evidence>
<accession>A0A4R1QL88</accession>
<evidence type="ECO:0000256" key="1">
    <source>
        <dbReference type="ARBA" id="ARBA00000086"/>
    </source>
</evidence>
<dbReference type="GO" id="GO:0006285">
    <property type="term" value="P:base-excision repair, AP site formation"/>
    <property type="evidence" value="ECO:0007669"/>
    <property type="project" value="TreeGrafter"/>
</dbReference>
<sequence length="290" mass="34076">MWQEKIQVQPPYDFSLVLQKLGQQPLVCMDLNEQWIRVPMYIEREPVVVSVQSIGSRQEPCFLVSADQAKFKDEIIERIATIFQWNVPLKPIQEHFLQTELRDLFIRFEGMPLMLDVDLYFCLLKCIIHQQVNMTFAYRLTERFVKQFGMEKDGVWFYPQPETVASLHYDDVRALQFSAKKAEYIIDLSKMVAEGMLDLNELASQSDEEIMKRLLPIRGVGPWTVQNFLLFGLGRPNIFPKADLGLQKAMQRLLALEKKPTMEQMDAMSERWKPYLSYATFYLWRSIEGE</sequence>